<feature type="compositionally biased region" description="Low complexity" evidence="5">
    <location>
        <begin position="143"/>
        <end position="202"/>
    </location>
</feature>
<evidence type="ECO:0000313" key="8">
    <source>
        <dbReference type="EMBL" id="ETP50866.1"/>
    </source>
</evidence>
<evidence type="ECO:0000313" key="9">
    <source>
        <dbReference type="Proteomes" id="UP000018948"/>
    </source>
</evidence>
<evidence type="ECO:0000256" key="3">
    <source>
        <dbReference type="ARBA" id="ARBA00022525"/>
    </source>
</evidence>
<dbReference type="InterPro" id="IPR001229">
    <property type="entry name" value="Jacalin-like_lectin_dom"/>
</dbReference>
<feature type="compositionally biased region" description="Low complexity" evidence="5">
    <location>
        <begin position="210"/>
        <end position="250"/>
    </location>
</feature>
<evidence type="ECO:0000256" key="2">
    <source>
        <dbReference type="ARBA" id="ARBA00009520"/>
    </source>
</evidence>
<feature type="domain" description="Jacalin-type lectin" evidence="7">
    <location>
        <begin position="380"/>
        <end position="521"/>
    </location>
</feature>
<comment type="subcellular location">
    <subcellularLocation>
        <location evidence="1">Secreted</location>
    </subcellularLocation>
</comment>
<evidence type="ECO:0000259" key="7">
    <source>
        <dbReference type="PROSITE" id="PS51752"/>
    </source>
</evidence>
<keyword evidence="6" id="KW-0732">Signal</keyword>
<keyword evidence="4" id="KW-0843">Virulence</keyword>
<comment type="caution">
    <text evidence="8">The sequence shown here is derived from an EMBL/GenBank/DDBJ whole genome shotgun (WGS) entry which is preliminary data.</text>
</comment>
<gene>
    <name evidence="8" type="ORF">F442_03930</name>
</gene>
<dbReference type="InterPro" id="IPR008701">
    <property type="entry name" value="NPP1"/>
</dbReference>
<feature type="signal peptide" evidence="6">
    <location>
        <begin position="1"/>
        <end position="17"/>
    </location>
</feature>
<feature type="compositionally biased region" description="Low complexity" evidence="5">
    <location>
        <begin position="261"/>
        <end position="273"/>
    </location>
</feature>
<keyword evidence="3" id="KW-0964">Secreted</keyword>
<name>W2ZV42_PHYNI</name>
<dbReference type="Pfam" id="PF01419">
    <property type="entry name" value="Jacalin"/>
    <property type="match status" value="1"/>
</dbReference>
<feature type="region of interest" description="Disordered" evidence="5">
    <location>
        <begin position="28"/>
        <end position="402"/>
    </location>
</feature>
<evidence type="ECO:0000256" key="6">
    <source>
        <dbReference type="SAM" id="SignalP"/>
    </source>
</evidence>
<feature type="compositionally biased region" description="Low complexity" evidence="5">
    <location>
        <begin position="73"/>
        <end position="118"/>
    </location>
</feature>
<dbReference type="AlphaFoldDB" id="W2ZV42"/>
<dbReference type="InterPro" id="IPR036404">
    <property type="entry name" value="Jacalin-like_lectin_dom_sf"/>
</dbReference>
<organism evidence="8 9">
    <name type="scientific">Phytophthora nicotianae P10297</name>
    <dbReference type="NCBI Taxonomy" id="1317064"/>
    <lineage>
        <taxon>Eukaryota</taxon>
        <taxon>Sar</taxon>
        <taxon>Stramenopiles</taxon>
        <taxon>Oomycota</taxon>
        <taxon>Peronosporomycetes</taxon>
        <taxon>Peronosporales</taxon>
        <taxon>Peronosporaceae</taxon>
        <taxon>Phytophthora</taxon>
    </lineage>
</organism>
<dbReference type="Pfam" id="PF05630">
    <property type="entry name" value="NPP1"/>
    <property type="match status" value="1"/>
</dbReference>
<feature type="compositionally biased region" description="Polar residues" evidence="5">
    <location>
        <begin position="38"/>
        <end position="66"/>
    </location>
</feature>
<feature type="compositionally biased region" description="Low complexity" evidence="5">
    <location>
        <begin position="297"/>
        <end position="351"/>
    </location>
</feature>
<dbReference type="CDD" id="cd09615">
    <property type="entry name" value="Jacalin_EEP"/>
    <property type="match status" value="1"/>
</dbReference>
<sequence>MKFGALLSVAIVSLATAQKLEVDKATSLNETQEQQQQASATGDASASLLDSTSGSHDLSASTSASGSWDDVFVGDSDSASASAPDESGSSSEASVESSSASDSSDPQNSGDSSGSELSGSDEIDQSSLFGSMSDSGLTSADTGASESYDGSSAESEAASGSTDTEESSSSSDTAAASMSDDASGSGSSKMDLSSLLGSASGSQKEDTSNAASGSSVDVFGSDSEASASTSTASSSTASSDDTSTSEASGSNEVDQDDSNLESQEASAATSTSESSDDSEAESDAASQESAASEDKGSASTSSSSPSSGSASSVSDQNSLVDSTSGSQDTSTLTSSSGSSTDVNVGDSTPVPTAAPTPAPTPAPTQAPAPTTPPISVEDSVQLSESFGGPHGNEFSDKAGATSGQTVASLTIRAGERVDGVILDITAPVAMTFNHGGGGGNPNTLTLGPGEYITSMEAHWGEKKGHTRIFYLRFETSAGNSVAGGSWTDNRATVKAPEGFQLGGFFGRDGDEIDLLGAIWTSIVPITPAPGAPTPAPTPWVEKIIDHDAVVPFKQPEPVTISEKAAIKFKPQLHITNGCHAYPAVNAIGETSGGLKTSGAPSAGCKGSGWGSQVYGRSTWYNGVWAIMYSWYFPKDSPSTGLGHRHDWEHVIVWIDNPEIAEPKILAVTPSAHSGYSAQVPPDANKVDGTSVKVKYLSKWPINHALESTGEGGDYQDLIMWGQMTDAAREALSRTSFGDANVPMNDGNFEPKLGKAWPFK</sequence>
<dbReference type="SUPFAM" id="SSF51101">
    <property type="entry name" value="Mannose-binding lectins"/>
    <property type="match status" value="1"/>
</dbReference>
<dbReference type="PANTHER" id="PTHR33657">
    <property type="entry name" value="DOMAIN PROTEIN, PUTATIVE (AFU_ORTHOLOGUE AFUA_5G00600)-RELATED"/>
    <property type="match status" value="1"/>
</dbReference>
<evidence type="ECO:0000256" key="5">
    <source>
        <dbReference type="SAM" id="MobiDB-lite"/>
    </source>
</evidence>
<evidence type="ECO:0000256" key="1">
    <source>
        <dbReference type="ARBA" id="ARBA00004613"/>
    </source>
</evidence>
<accession>W2ZV42</accession>
<proteinExistence type="inferred from homology"/>
<protein>
    <recommendedName>
        <fullName evidence="7">Jacalin-type lectin domain-containing protein</fullName>
    </recommendedName>
</protein>
<dbReference type="Gene3D" id="2.100.10.30">
    <property type="entry name" value="Jacalin-like lectin domain"/>
    <property type="match status" value="1"/>
</dbReference>
<dbReference type="Proteomes" id="UP000018948">
    <property type="component" value="Unassembled WGS sequence"/>
</dbReference>
<dbReference type="PANTHER" id="PTHR33657:SF8">
    <property type="entry name" value="DOMAIN PROTEIN, PUTATIVE (AFU_ORTHOLOGUE AFUA_5G00600)-RELATED"/>
    <property type="match status" value="1"/>
</dbReference>
<dbReference type="SMART" id="SM00915">
    <property type="entry name" value="Jacalin"/>
    <property type="match status" value="1"/>
</dbReference>
<dbReference type="PROSITE" id="PS51752">
    <property type="entry name" value="JACALIN_LECTIN"/>
    <property type="match status" value="1"/>
</dbReference>
<dbReference type="EMBL" id="ANIY01000929">
    <property type="protein sequence ID" value="ETP50866.1"/>
    <property type="molecule type" value="Genomic_DNA"/>
</dbReference>
<feature type="compositionally biased region" description="Pro residues" evidence="5">
    <location>
        <begin position="352"/>
        <end position="372"/>
    </location>
</feature>
<evidence type="ECO:0000256" key="4">
    <source>
        <dbReference type="ARBA" id="ARBA00023026"/>
    </source>
</evidence>
<comment type="similarity">
    <text evidence="2">Belongs to the Necrosis inducing protein (NPP1) family.</text>
</comment>
<feature type="compositionally biased region" description="Polar residues" evidence="5">
    <location>
        <begin position="125"/>
        <end position="142"/>
    </location>
</feature>
<dbReference type="GO" id="GO:0005576">
    <property type="term" value="C:extracellular region"/>
    <property type="evidence" value="ECO:0007669"/>
    <property type="project" value="UniProtKB-SubCell"/>
</dbReference>
<reference evidence="8 9" key="1">
    <citation type="submission" date="2013-11" db="EMBL/GenBank/DDBJ databases">
        <title>The Genome Sequence of Phytophthora parasitica P10297.</title>
        <authorList>
            <consortium name="The Broad Institute Genomics Platform"/>
            <person name="Russ C."/>
            <person name="Tyler B."/>
            <person name="Panabieres F."/>
            <person name="Shan W."/>
            <person name="Tripathy S."/>
            <person name="Grunwald N."/>
            <person name="Machado M."/>
            <person name="Johnson C.S."/>
            <person name="Walker B."/>
            <person name="Young S.K."/>
            <person name="Zeng Q."/>
            <person name="Gargeya S."/>
            <person name="Fitzgerald M."/>
            <person name="Haas B."/>
            <person name="Abouelleil A."/>
            <person name="Allen A.W."/>
            <person name="Alvarado L."/>
            <person name="Arachchi H.M."/>
            <person name="Berlin A.M."/>
            <person name="Chapman S.B."/>
            <person name="Gainer-Dewar J."/>
            <person name="Goldberg J."/>
            <person name="Griggs A."/>
            <person name="Gujja S."/>
            <person name="Hansen M."/>
            <person name="Howarth C."/>
            <person name="Imamovic A."/>
            <person name="Ireland A."/>
            <person name="Larimer J."/>
            <person name="McCowan C."/>
            <person name="Murphy C."/>
            <person name="Pearson M."/>
            <person name="Poon T.W."/>
            <person name="Priest M."/>
            <person name="Roberts A."/>
            <person name="Saif S."/>
            <person name="Shea T."/>
            <person name="Sisk P."/>
            <person name="Sykes S."/>
            <person name="Wortman J."/>
            <person name="Nusbaum C."/>
            <person name="Birren B."/>
        </authorList>
    </citation>
    <scope>NUCLEOTIDE SEQUENCE [LARGE SCALE GENOMIC DNA]</scope>
    <source>
        <strain evidence="8 9">P10297</strain>
    </source>
</reference>
<feature type="chain" id="PRO_5004830869" description="Jacalin-type lectin domain-containing protein" evidence="6">
    <location>
        <begin position="18"/>
        <end position="759"/>
    </location>
</feature>
<dbReference type="OrthoDB" id="147163at2759"/>